<evidence type="ECO:0000313" key="2">
    <source>
        <dbReference type="EMBL" id="KAK6514211.1"/>
    </source>
</evidence>
<keyword evidence="3" id="KW-1185">Reference proteome</keyword>
<protein>
    <submittedName>
        <fullName evidence="2">Uncharacterized protein</fullName>
    </submittedName>
</protein>
<comment type="caution">
    <text evidence="2">The sequence shown here is derived from an EMBL/GenBank/DDBJ whole genome shotgun (WGS) entry which is preliminary data.</text>
</comment>
<dbReference type="Proteomes" id="UP001307849">
    <property type="component" value="Unassembled WGS sequence"/>
</dbReference>
<gene>
    <name evidence="2" type="ORF">TWF506_008615</name>
</gene>
<accession>A0AAN8N9L4</accession>
<reference evidence="2 3" key="1">
    <citation type="submission" date="2019-10" db="EMBL/GenBank/DDBJ databases">
        <authorList>
            <person name="Palmer J.M."/>
        </authorList>
    </citation>
    <scope>NUCLEOTIDE SEQUENCE [LARGE SCALE GENOMIC DNA]</scope>
    <source>
        <strain evidence="2 3">TWF506</strain>
    </source>
</reference>
<sequence length="125" mass="14316">MYASRRNVMYLPLSIATESLRGLPPRFCLTVLTSVQSSAAPIQKEKEGRRKKRAMHPLHDNHYHPNHHSKPPPYLHIVCFPPYLFSCSCTIAAASAVARYSVRNIKQCAMREGKKKLKIKKRTEE</sequence>
<evidence type="ECO:0000313" key="3">
    <source>
        <dbReference type="Proteomes" id="UP001307849"/>
    </source>
</evidence>
<dbReference type="EMBL" id="JAVHJM010000005">
    <property type="protein sequence ID" value="KAK6514211.1"/>
    <property type="molecule type" value="Genomic_DNA"/>
</dbReference>
<proteinExistence type="predicted"/>
<feature type="region of interest" description="Disordered" evidence="1">
    <location>
        <begin position="39"/>
        <end position="67"/>
    </location>
</feature>
<name>A0AAN8N9L4_9PEZI</name>
<organism evidence="2 3">
    <name type="scientific">Arthrobotrys conoides</name>
    <dbReference type="NCBI Taxonomy" id="74498"/>
    <lineage>
        <taxon>Eukaryota</taxon>
        <taxon>Fungi</taxon>
        <taxon>Dikarya</taxon>
        <taxon>Ascomycota</taxon>
        <taxon>Pezizomycotina</taxon>
        <taxon>Orbiliomycetes</taxon>
        <taxon>Orbiliales</taxon>
        <taxon>Orbiliaceae</taxon>
        <taxon>Arthrobotrys</taxon>
    </lineage>
</organism>
<evidence type="ECO:0000256" key="1">
    <source>
        <dbReference type="SAM" id="MobiDB-lite"/>
    </source>
</evidence>
<dbReference type="AlphaFoldDB" id="A0AAN8N9L4"/>